<dbReference type="STRING" id="222136.BBW65_07330"/>
<evidence type="ECO:0000313" key="4">
    <source>
        <dbReference type="Proteomes" id="UP000092884"/>
    </source>
</evidence>
<keyword evidence="4" id="KW-1185">Reference proteome</keyword>
<dbReference type="Proteomes" id="UP000092884">
    <property type="component" value="Chromosome"/>
</dbReference>
<evidence type="ECO:0000256" key="1">
    <source>
        <dbReference type="SAM" id="SignalP"/>
    </source>
</evidence>
<name>A0A1B1U776_9HELI</name>
<organism evidence="3 4">
    <name type="scientific">Helicobacter enhydrae</name>
    <dbReference type="NCBI Taxonomy" id="222136"/>
    <lineage>
        <taxon>Bacteria</taxon>
        <taxon>Pseudomonadati</taxon>
        <taxon>Campylobacterota</taxon>
        <taxon>Epsilonproteobacteria</taxon>
        <taxon>Campylobacterales</taxon>
        <taxon>Helicobacteraceae</taxon>
        <taxon>Helicobacter</taxon>
    </lineage>
</organism>
<feature type="domain" description="DUF5666" evidence="2">
    <location>
        <begin position="19"/>
        <end position="96"/>
    </location>
</feature>
<dbReference type="InterPro" id="IPR043724">
    <property type="entry name" value="DUF5666"/>
</dbReference>
<accession>A0A1B1U776</accession>
<dbReference type="AlphaFoldDB" id="A0A1B1U776"/>
<feature type="chain" id="PRO_5008530252" description="DUF5666 domain-containing protein" evidence="1">
    <location>
        <begin position="17"/>
        <end position="103"/>
    </location>
</feature>
<reference evidence="4" key="1">
    <citation type="submission" date="2016-07" db="EMBL/GenBank/DDBJ databases">
        <authorList>
            <person name="Florea S."/>
            <person name="Webb J.S."/>
            <person name="Jaromczyk J."/>
            <person name="Schardl C.L."/>
        </authorList>
    </citation>
    <scope>NUCLEOTIDE SEQUENCE [LARGE SCALE GENOMIC DNA]</scope>
    <source>
        <strain evidence="4">MIT 01-6242</strain>
    </source>
</reference>
<proteinExistence type="predicted"/>
<dbReference type="KEGG" id="het:BBW65_07330"/>
<evidence type="ECO:0000259" key="2">
    <source>
        <dbReference type="Pfam" id="PF18914"/>
    </source>
</evidence>
<sequence length="103" mass="11239">MKKLGLLFLIAGSLFAGNYGVIESIDGNNKTIKVNNTTIKVLPYTQIRQKGCGQDYQGYHGHHGIPKTFADLAVGQAVKIGFLGAENNMLVAKKIKIQCNRAY</sequence>
<protein>
    <recommendedName>
        <fullName evidence="2">DUF5666 domain-containing protein</fullName>
    </recommendedName>
</protein>
<dbReference type="RefSeq" id="WP_066341545.1">
    <property type="nucleotide sequence ID" value="NZ_CP016503.1"/>
</dbReference>
<dbReference type="Pfam" id="PF18914">
    <property type="entry name" value="DUF5666"/>
    <property type="match status" value="1"/>
</dbReference>
<feature type="signal peptide" evidence="1">
    <location>
        <begin position="1"/>
        <end position="16"/>
    </location>
</feature>
<keyword evidence="1" id="KW-0732">Signal</keyword>
<evidence type="ECO:0000313" key="3">
    <source>
        <dbReference type="EMBL" id="ANV98619.1"/>
    </source>
</evidence>
<dbReference type="EMBL" id="CP016503">
    <property type="protein sequence ID" value="ANV98619.1"/>
    <property type="molecule type" value="Genomic_DNA"/>
</dbReference>
<gene>
    <name evidence="3" type="ORF">BBW65_07330</name>
</gene>